<evidence type="ECO:0000313" key="4">
    <source>
        <dbReference type="EMBL" id="EAY27383.1"/>
    </source>
</evidence>
<comment type="caution">
    <text evidence="4">The sequence shown here is derived from an EMBL/GenBank/DDBJ whole genome shotgun (WGS) entry which is preliminary data.</text>
</comment>
<dbReference type="Pfam" id="PF10162">
    <property type="entry name" value="G8"/>
    <property type="match status" value="1"/>
</dbReference>
<dbReference type="NCBIfam" id="TIGR04183">
    <property type="entry name" value="Por_Secre_tail"/>
    <property type="match status" value="1"/>
</dbReference>
<dbReference type="InterPro" id="IPR055401">
    <property type="entry name" value="CEMIP_beta-hel_dom"/>
</dbReference>
<reference evidence="4 5" key="1">
    <citation type="submission" date="2007-01" db="EMBL/GenBank/DDBJ databases">
        <authorList>
            <person name="Haygood M."/>
            <person name="Podell S."/>
            <person name="Anderson C."/>
            <person name="Hopkinson B."/>
            <person name="Roe K."/>
            <person name="Barbeau K."/>
            <person name="Gaasterland T."/>
            <person name="Ferriera S."/>
            <person name="Johnson J."/>
            <person name="Kravitz S."/>
            <person name="Beeson K."/>
            <person name="Sutton G."/>
            <person name="Rogers Y.-H."/>
            <person name="Friedman R."/>
            <person name="Frazier M."/>
            <person name="Venter J.C."/>
        </authorList>
    </citation>
    <scope>NUCLEOTIDE SEQUENCE [LARGE SCALE GENOMIC DNA]</scope>
    <source>
        <strain evidence="4 5">ATCC 23134</strain>
    </source>
</reference>
<dbReference type="InterPro" id="IPR052387">
    <property type="entry name" value="Fibrocystin"/>
</dbReference>
<dbReference type="InterPro" id="IPR019316">
    <property type="entry name" value="G8_domain"/>
</dbReference>
<dbReference type="eggNOG" id="COG4990">
    <property type="taxonomic scope" value="Bacteria"/>
</dbReference>
<keyword evidence="5" id="KW-1185">Reference proteome</keyword>
<dbReference type="InterPro" id="IPR026444">
    <property type="entry name" value="Secre_tail"/>
</dbReference>
<proteinExistence type="predicted"/>
<gene>
    <name evidence="4" type="ORF">M23134_08335</name>
</gene>
<protein>
    <submittedName>
        <fullName evidence="4">Fibrocystin L, putative</fullName>
    </submittedName>
</protein>
<dbReference type="AlphaFoldDB" id="A1ZQL1"/>
<dbReference type="SMART" id="SM01225">
    <property type="entry name" value="G8"/>
    <property type="match status" value="1"/>
</dbReference>
<evidence type="ECO:0000259" key="3">
    <source>
        <dbReference type="PROSITE" id="PS51484"/>
    </source>
</evidence>
<evidence type="ECO:0000256" key="2">
    <source>
        <dbReference type="ARBA" id="ARBA00023180"/>
    </source>
</evidence>
<keyword evidence="1" id="KW-0732">Signal</keyword>
<dbReference type="Gene3D" id="2.60.120.260">
    <property type="entry name" value="Galactose-binding domain-like"/>
    <property type="match status" value="1"/>
</dbReference>
<name>A1ZQL1_MICM2</name>
<dbReference type="PANTHER" id="PTHR46769">
    <property type="entry name" value="POLYCYSTIC KIDNEY AND HEPATIC DISEASE 1 (AUTOSOMAL RECESSIVE)-LIKE 1"/>
    <property type="match status" value="1"/>
</dbReference>
<accession>A1ZQL1</accession>
<dbReference type="Pfam" id="PF24606">
    <property type="entry name" value="CEMIP_beta-hel"/>
    <property type="match status" value="1"/>
</dbReference>
<feature type="domain" description="G8" evidence="3">
    <location>
        <begin position="181"/>
        <end position="302"/>
    </location>
</feature>
<sequence>MVALDSTTTKAQISSVANPASALIAGGFEQINITDSRGFMYINGAHSGMTFANGGGVSGNNTGFTKNNPNAPQGSQVLFLQNSGSVQGSIYVSSWGYYRLIYKSAVRAGNTKAVRVEISGAKISEATIPGSNYTQMHSLPVYLNPGWHSFKFTGVNLIAGDHTAFVDDIRLQRVHDWRDANAWSPRRVPNANDAVTISAGTAVVPVGNFQVKSITVNGHLQASISSHANITTNSIMIMGGNARMEFGQERVPQPHKMSITLNAPYSARNANPNMGNNFIGVMGGGILHLHGVQKKSWTKVQDDLGNAHIRLTEATSWQAGDQIVVTSKTNNWNQAEKRTIEAVGEGGKLLRFTQNLSYNHQGAVRNYSRPSHAVKNWSADLRPEVGLLSHSIKIQGHPQGNAQGYGGHIMIMNNGKAYVEDVELFNMGQKAILGRYPYHWHMLGNVGAGQYLKNSSVHQSYNRAITIHGTESTLVENNFCYDHIGHGVFLENGSERFNVIRKNVVLLTKRPAPGQHLTFSEDATNPSINAIQNRTPASFWITNPQNTFEQNIAAGTEGTGYWFAFPQKPMGESASDPRFSALEPYKAPLIKFDRNTAHSCMNGLDIFDQLNSDHSIRGNGGWDHTDRHWLTNCLWYANDLGVYTGTGRQRSTYKKSNNLIFEKNMFVANKKSTMFASYSIASNSLFVAHAGLNLWPANTERFAYLVYDGAGQLHNCHLVGWNHSQANLFDNIGAGNKHVNHYFAGNTLNHGGTPRILLPNYDIKPIPDYITAHNNLQPRIWSMAIRDLSGTISGKANTSIVSNHPFLLVGDEYKPTNWIRAYRSDHHFAFAALSYQLKANSNPNVVVTRTKSGTPDASVYYIPGAHSYKEHHQLPLIVNEGFLYTYRYESLPNKKKVILRMADAFEGDDYMLRFKDFGKLGGLSITTTQLNGGNVPAYSSYSALQGATSTGYYKNGTDVYLKVVAKARLIGTEADEQVTIQWSTNFTVAKIDTDGDEMSDLDELNAGRHPFDASDLGAYFNTPGNLEGWTSSSNVSNLRVEGGFLKGVSSGSGDAQIRNNPYHFNADRVKTIQVHMRASVNTLVQLFFTTNTDGAYGGSKVVSINYTGNGNYQTLTFNVGANAAWNGKITRLRLDPVNGVNISFDIFWIRAQCVGCPINGASYRSAKAEVKTAEPAFTTLEQSQKIIVYPNPVDDRLYVKGVKKGTQVQVLSAQGQVLKTLQYQGMIDFSSFSKGLYFLKIGKEVYKLVK</sequence>
<dbReference type="PROSITE" id="PS51484">
    <property type="entry name" value="G8"/>
    <property type="match status" value="1"/>
</dbReference>
<evidence type="ECO:0000313" key="5">
    <source>
        <dbReference type="Proteomes" id="UP000004095"/>
    </source>
</evidence>
<dbReference type="PANTHER" id="PTHR46769:SF2">
    <property type="entry name" value="FIBROCYSTIN-L ISOFORM 2 PRECURSOR-RELATED"/>
    <property type="match status" value="1"/>
</dbReference>
<evidence type="ECO:0000256" key="1">
    <source>
        <dbReference type="ARBA" id="ARBA00022729"/>
    </source>
</evidence>
<organism evidence="4 5">
    <name type="scientific">Microscilla marina ATCC 23134</name>
    <dbReference type="NCBI Taxonomy" id="313606"/>
    <lineage>
        <taxon>Bacteria</taxon>
        <taxon>Pseudomonadati</taxon>
        <taxon>Bacteroidota</taxon>
        <taxon>Cytophagia</taxon>
        <taxon>Cytophagales</taxon>
        <taxon>Microscillaceae</taxon>
        <taxon>Microscilla</taxon>
    </lineage>
</organism>
<dbReference type="Pfam" id="PF18962">
    <property type="entry name" value="Por_Secre_tail"/>
    <property type="match status" value="1"/>
</dbReference>
<dbReference type="Proteomes" id="UP000004095">
    <property type="component" value="Unassembled WGS sequence"/>
</dbReference>
<dbReference type="EMBL" id="AAWS01000024">
    <property type="protein sequence ID" value="EAY27383.1"/>
    <property type="molecule type" value="Genomic_DNA"/>
</dbReference>
<keyword evidence="2" id="KW-0325">Glycoprotein</keyword>